<dbReference type="Gene3D" id="3.40.630.30">
    <property type="match status" value="1"/>
</dbReference>
<protein>
    <submittedName>
        <fullName evidence="4">GNAT family N-acetyltransferase</fullName>
    </submittedName>
</protein>
<dbReference type="Proteomes" id="UP001149400">
    <property type="component" value="Unassembled WGS sequence"/>
</dbReference>
<keyword evidence="2" id="KW-0012">Acyltransferase</keyword>
<dbReference type="Pfam" id="PF00583">
    <property type="entry name" value="Acetyltransf_1"/>
    <property type="match status" value="1"/>
</dbReference>
<evidence type="ECO:0000256" key="1">
    <source>
        <dbReference type="ARBA" id="ARBA00022679"/>
    </source>
</evidence>
<dbReference type="PANTHER" id="PTHR43877">
    <property type="entry name" value="AMINOALKYLPHOSPHONATE N-ACETYLTRANSFERASE-RELATED-RELATED"/>
    <property type="match status" value="1"/>
</dbReference>
<reference evidence="4" key="1">
    <citation type="submission" date="2021-12" db="EMBL/GenBank/DDBJ databases">
        <title>Enterovibrio ZSDZ35 sp. nov. and Enterovibrio ZSDZ42 sp. nov., isolated from coastal seawater in Qingdao.</title>
        <authorList>
            <person name="Zhang P."/>
        </authorList>
    </citation>
    <scope>NUCLEOTIDE SEQUENCE</scope>
    <source>
        <strain evidence="4">ZSDZ42</strain>
    </source>
</reference>
<dbReference type="InterPro" id="IPR017255">
    <property type="entry name" value="AcTrfase_GNAT_prd"/>
</dbReference>
<dbReference type="CDD" id="cd04301">
    <property type="entry name" value="NAT_SF"/>
    <property type="match status" value="1"/>
</dbReference>
<dbReference type="EMBL" id="JAJUBC010000018">
    <property type="protein sequence ID" value="MDD1794542.1"/>
    <property type="molecule type" value="Genomic_DNA"/>
</dbReference>
<dbReference type="SUPFAM" id="SSF55729">
    <property type="entry name" value="Acyl-CoA N-acyltransferases (Nat)"/>
    <property type="match status" value="1"/>
</dbReference>
<name>A0ABT5R2P3_9GAMM</name>
<sequence length="166" mass="18799">MEIRIRQAQLTDAKAIALIHVNSWKTAFSGLMPDAYIRGYTEETRTDEWRHILESQKENVFVAEANNQVVGFLSYSQSKTDKHTFGLSKLYLCPSIYGKRVGSLLMETLEDVAKASNIQNITLYVLDKNDAAISFYTKHGFTFGSDFLSGEFNGETIIDVLMEKQL</sequence>
<evidence type="ECO:0000259" key="3">
    <source>
        <dbReference type="PROSITE" id="PS51186"/>
    </source>
</evidence>
<dbReference type="InterPro" id="IPR050832">
    <property type="entry name" value="Bact_Acetyltransf"/>
</dbReference>
<evidence type="ECO:0000313" key="5">
    <source>
        <dbReference type="Proteomes" id="UP001149400"/>
    </source>
</evidence>
<accession>A0ABT5R2P3</accession>
<keyword evidence="1" id="KW-0808">Transferase</keyword>
<evidence type="ECO:0000256" key="2">
    <source>
        <dbReference type="ARBA" id="ARBA00023315"/>
    </source>
</evidence>
<dbReference type="PROSITE" id="PS51186">
    <property type="entry name" value="GNAT"/>
    <property type="match status" value="1"/>
</dbReference>
<dbReference type="InterPro" id="IPR000182">
    <property type="entry name" value="GNAT_dom"/>
</dbReference>
<feature type="domain" description="N-acetyltransferase" evidence="3">
    <location>
        <begin position="3"/>
        <end position="166"/>
    </location>
</feature>
<dbReference type="RefSeq" id="WP_274165369.1">
    <property type="nucleotide sequence ID" value="NZ_JAJUBC010000018.1"/>
</dbReference>
<evidence type="ECO:0000313" key="4">
    <source>
        <dbReference type="EMBL" id="MDD1794542.1"/>
    </source>
</evidence>
<dbReference type="PIRSF" id="PIRSF037663">
    <property type="entry name" value="Acetyltransf_GNAT_prd"/>
    <property type="match status" value="1"/>
</dbReference>
<keyword evidence="5" id="KW-1185">Reference proteome</keyword>
<gene>
    <name evidence="4" type="ORF">LRP50_15525</name>
</gene>
<comment type="caution">
    <text evidence="4">The sequence shown here is derived from an EMBL/GenBank/DDBJ whole genome shotgun (WGS) entry which is preliminary data.</text>
</comment>
<proteinExistence type="predicted"/>
<dbReference type="InterPro" id="IPR016181">
    <property type="entry name" value="Acyl_CoA_acyltransferase"/>
</dbReference>
<organism evidence="4 5">
    <name type="scientific">Enterovibrio gelatinilyticus</name>
    <dbReference type="NCBI Taxonomy" id="2899819"/>
    <lineage>
        <taxon>Bacteria</taxon>
        <taxon>Pseudomonadati</taxon>
        <taxon>Pseudomonadota</taxon>
        <taxon>Gammaproteobacteria</taxon>
        <taxon>Vibrionales</taxon>
        <taxon>Vibrionaceae</taxon>
        <taxon>Enterovibrio</taxon>
    </lineage>
</organism>